<evidence type="ECO:0000313" key="3">
    <source>
        <dbReference type="Proteomes" id="UP000597762"/>
    </source>
</evidence>
<comment type="caution">
    <text evidence="2">The sequence shown here is derived from an EMBL/GenBank/DDBJ whole genome shotgun (WGS) entry which is preliminary data.</text>
</comment>
<feature type="domain" description="Glycoside hydrolase family 38 N-terminal" evidence="1">
    <location>
        <begin position="165"/>
        <end position="424"/>
    </location>
</feature>
<accession>A0A812DCF0</accession>
<dbReference type="InterPro" id="IPR050843">
    <property type="entry name" value="Glycosyl_Hydrlase_38"/>
</dbReference>
<dbReference type="AlphaFoldDB" id="A0A812DCF0"/>
<dbReference type="EMBL" id="CAHIKZ030002809">
    <property type="protein sequence ID" value="CAE1292505.1"/>
    <property type="molecule type" value="Genomic_DNA"/>
</dbReference>
<dbReference type="GO" id="GO:0006013">
    <property type="term" value="P:mannose metabolic process"/>
    <property type="evidence" value="ECO:0007669"/>
    <property type="project" value="InterPro"/>
</dbReference>
<dbReference type="SUPFAM" id="SSF88713">
    <property type="entry name" value="Glycoside hydrolase/deacetylase"/>
    <property type="match status" value="1"/>
</dbReference>
<dbReference type="InterPro" id="IPR000602">
    <property type="entry name" value="Glyco_hydro_38_N"/>
</dbReference>
<organism evidence="2 3">
    <name type="scientific">Acanthosepion pharaonis</name>
    <name type="common">Pharaoh cuttlefish</name>
    <name type="synonym">Sepia pharaonis</name>
    <dbReference type="NCBI Taxonomy" id="158019"/>
    <lineage>
        <taxon>Eukaryota</taxon>
        <taxon>Metazoa</taxon>
        <taxon>Spiralia</taxon>
        <taxon>Lophotrochozoa</taxon>
        <taxon>Mollusca</taxon>
        <taxon>Cephalopoda</taxon>
        <taxon>Coleoidea</taxon>
        <taxon>Decapodiformes</taxon>
        <taxon>Sepiida</taxon>
        <taxon>Sepiina</taxon>
        <taxon>Sepiidae</taxon>
        <taxon>Acanthosepion</taxon>
    </lineage>
</organism>
<dbReference type="Gene3D" id="3.20.110.10">
    <property type="entry name" value="Glycoside hydrolase 38, N terminal domain"/>
    <property type="match status" value="1"/>
</dbReference>
<dbReference type="GO" id="GO:0000139">
    <property type="term" value="C:Golgi membrane"/>
    <property type="evidence" value="ECO:0007669"/>
    <property type="project" value="TreeGrafter"/>
</dbReference>
<reference evidence="2" key="1">
    <citation type="submission" date="2021-01" db="EMBL/GenBank/DDBJ databases">
        <authorList>
            <person name="Li R."/>
            <person name="Bekaert M."/>
        </authorList>
    </citation>
    <scope>NUCLEOTIDE SEQUENCE</scope>
    <source>
        <strain evidence="2">Farmed</strain>
    </source>
</reference>
<name>A0A812DCF0_ACAPH</name>
<dbReference type="EC" id="3.2.1.114" evidence="2"/>
<dbReference type="PANTHER" id="PTHR11607">
    <property type="entry name" value="ALPHA-MANNOSIDASE"/>
    <property type="match status" value="1"/>
</dbReference>
<proteinExistence type="predicted"/>
<gene>
    <name evidence="2" type="ORF">SPHA_49302</name>
</gene>
<protein>
    <submittedName>
        <fullName evidence="2">MAN2</fullName>
        <ecNumber evidence="2">3.2.1.114</ecNumber>
    </submittedName>
</protein>
<dbReference type="GO" id="GO:0004572">
    <property type="term" value="F:mannosyl-oligosaccharide 1,3-1,6-alpha-mannosidase activity"/>
    <property type="evidence" value="ECO:0007669"/>
    <property type="project" value="UniProtKB-EC"/>
</dbReference>
<keyword evidence="2" id="KW-0378">Hydrolase</keyword>
<evidence type="ECO:0000259" key="1">
    <source>
        <dbReference type="Pfam" id="PF01074"/>
    </source>
</evidence>
<keyword evidence="3" id="KW-1185">Reference proteome</keyword>
<evidence type="ECO:0000313" key="2">
    <source>
        <dbReference type="EMBL" id="CAE1292505.1"/>
    </source>
</evidence>
<dbReference type="Pfam" id="PF01074">
    <property type="entry name" value="Glyco_hydro_38N"/>
    <property type="match status" value="1"/>
</dbReference>
<dbReference type="InterPro" id="IPR027291">
    <property type="entry name" value="Glyco_hydro_38_N_sf"/>
</dbReference>
<dbReference type="FunFam" id="3.20.110.10:FF:000003">
    <property type="entry name" value="Alpha-mannosidase"/>
    <property type="match status" value="1"/>
</dbReference>
<dbReference type="Proteomes" id="UP000597762">
    <property type="component" value="Unassembled WGS sequence"/>
</dbReference>
<dbReference type="GO" id="GO:0006491">
    <property type="term" value="P:N-glycan processing"/>
    <property type="evidence" value="ECO:0007669"/>
    <property type="project" value="TreeGrafter"/>
</dbReference>
<dbReference type="InterPro" id="IPR011330">
    <property type="entry name" value="Glyco_hydro/deAcase_b/a-brl"/>
</dbReference>
<keyword evidence="2" id="KW-0326">Glycosidase</keyword>
<dbReference type="PANTHER" id="PTHR11607:SF3">
    <property type="entry name" value="LYSOSOMAL ALPHA-MANNOSIDASE"/>
    <property type="match status" value="1"/>
</dbReference>
<dbReference type="OrthoDB" id="10261055at2759"/>
<sequence length="435" mass="51258">MIGFVVHYQHQRNNTSKSVFVRQMMNDFDSIETKIHKVEQDIRKNHETIREIKKILRRIAGGDKSGINKLKHLFDREDHEHIQKDKEVVENVLKHELDSVQHAPRAEVLLPDGICPAFKTQAKSDIMIRKVYDTLAFDNIDGGVWKQGWNITYDPKQWDNTEKLQVFVVPHTHNDPGWIKTFVNYYQQQTRSIFENMVEQLELKKEMKLIYAEMSFFSLWWDEISPEKRKRVKTLIEKGQLEIVTGGWVMNDEANAHYFAIIDQLIEGHLWLNGTLGVKPQASWSIDPFGLSPTMAYILKKMGFKDMLIQRVHYSIKKHLAKSKELEFMWRQEWDNTGRTDIFCHMMPFYSYDIPHTCGPDPKVCCQFDFRRLPGLRYSCPWKIAPVPISEDNVASRAETLLDQYRKKAQLYRQNILFVPLGDDFRYLNIFSLLS</sequence>